<feature type="non-terminal residue" evidence="1">
    <location>
        <position position="1"/>
    </location>
</feature>
<feature type="non-terminal residue" evidence="1">
    <location>
        <position position="308"/>
    </location>
</feature>
<dbReference type="AlphaFoldDB" id="A0A1B6IAV4"/>
<sequence>SQPRAELCNLRGGVPLACALLCPPPHARMRNHPVEPGPLPPYCLLEMHLHIRVVLALLAAERDVGIGKEVVEICNGMLDLPGAPRGSIRVKVDVGIVRIVALGLSALHYPEVRHLEGDALWAAPVHRRQAEVARHAVLRRKQVLVYPEAVRYEGRAVVQLDDEVVLRVHHLQRYFADAVEDVLPQAVSLDDDILLTGEVKAIVVREHRARAPGRELQPCEEPGKLPLCAHKPALLERRVGIPELYAGPLGVLQIELSERNDGRPVVDRVFVAEGHEGVCAVLAAQPYPLAGHVCILEVRRPGQGVSVL</sequence>
<evidence type="ECO:0000313" key="1">
    <source>
        <dbReference type="EMBL" id="JAS84042.1"/>
    </source>
</evidence>
<dbReference type="EMBL" id="GECU01023664">
    <property type="protein sequence ID" value="JAS84042.1"/>
    <property type="molecule type" value="Transcribed_RNA"/>
</dbReference>
<proteinExistence type="predicted"/>
<accession>A0A1B6IAV4</accession>
<gene>
    <name evidence="1" type="ORF">g.2434</name>
</gene>
<protein>
    <submittedName>
        <fullName evidence="1">Uncharacterized protein</fullName>
    </submittedName>
</protein>
<organism evidence="1">
    <name type="scientific">Homalodisca liturata</name>
    <dbReference type="NCBI Taxonomy" id="320908"/>
    <lineage>
        <taxon>Eukaryota</taxon>
        <taxon>Metazoa</taxon>
        <taxon>Ecdysozoa</taxon>
        <taxon>Arthropoda</taxon>
        <taxon>Hexapoda</taxon>
        <taxon>Insecta</taxon>
        <taxon>Pterygota</taxon>
        <taxon>Neoptera</taxon>
        <taxon>Paraneoptera</taxon>
        <taxon>Hemiptera</taxon>
        <taxon>Auchenorrhyncha</taxon>
        <taxon>Membracoidea</taxon>
        <taxon>Cicadellidae</taxon>
        <taxon>Cicadellinae</taxon>
        <taxon>Proconiini</taxon>
        <taxon>Homalodisca</taxon>
    </lineage>
</organism>
<name>A0A1B6IAV4_9HEMI</name>
<reference evidence="1" key="1">
    <citation type="submission" date="2015-11" db="EMBL/GenBank/DDBJ databases">
        <title>De novo transcriptome assembly of four potential Pierce s Disease insect vectors from Arizona vineyards.</title>
        <authorList>
            <person name="Tassone E.E."/>
        </authorList>
    </citation>
    <scope>NUCLEOTIDE SEQUENCE</scope>
</reference>